<dbReference type="PIRSF" id="PIRSF006276">
    <property type="entry name" value="UspA"/>
    <property type="match status" value="1"/>
</dbReference>
<dbReference type="SUPFAM" id="SSF52402">
    <property type="entry name" value="Adenine nucleotide alpha hydrolases-like"/>
    <property type="match status" value="1"/>
</dbReference>
<dbReference type="EMBL" id="LWLG01000024">
    <property type="protein sequence ID" value="OAQ19830.1"/>
    <property type="molecule type" value="Genomic_DNA"/>
</dbReference>
<sequence length="150" mass="16583">MVEIKNILFPVDFTDACSKVAGYARVLTEKFEAKLHVIFVVEDLSRFAGFYVPHVALENIEKELYQGAQKKMESFVEEYFSGLPTVETIIAVGDVADKICEVAKEKDIDLIVMGTHGRGGLEKALFGSVAEKVVKTAPCPVLTVNPFQKK</sequence>
<feature type="domain" description="UspA" evidence="3">
    <location>
        <begin position="4"/>
        <end position="144"/>
    </location>
</feature>
<dbReference type="Proteomes" id="UP000078390">
    <property type="component" value="Unassembled WGS sequence"/>
</dbReference>
<evidence type="ECO:0000313" key="4">
    <source>
        <dbReference type="EMBL" id="OAQ19830.1"/>
    </source>
</evidence>
<comment type="caution">
    <text evidence="4">The sequence shown here is derived from an EMBL/GenBank/DDBJ whole genome shotgun (WGS) entry which is preliminary data.</text>
</comment>
<dbReference type="Gene3D" id="3.40.50.620">
    <property type="entry name" value="HUPs"/>
    <property type="match status" value="1"/>
</dbReference>
<name>A0A179D1A3_9BACT</name>
<evidence type="ECO:0000256" key="1">
    <source>
        <dbReference type="ARBA" id="ARBA00008791"/>
    </source>
</evidence>
<organism evidence="4 5">
    <name type="scientific">Thermosulfurimonas dismutans</name>
    <dbReference type="NCBI Taxonomy" id="999894"/>
    <lineage>
        <taxon>Bacteria</taxon>
        <taxon>Pseudomonadati</taxon>
        <taxon>Thermodesulfobacteriota</taxon>
        <taxon>Thermodesulfobacteria</taxon>
        <taxon>Thermodesulfobacteriales</taxon>
        <taxon>Thermodesulfobacteriaceae</taxon>
        <taxon>Thermosulfurimonas</taxon>
    </lineage>
</organism>
<dbReference type="STRING" id="999894.TDIS_2084"/>
<dbReference type="PRINTS" id="PR01438">
    <property type="entry name" value="UNVRSLSTRESS"/>
</dbReference>
<dbReference type="InterPro" id="IPR014729">
    <property type="entry name" value="Rossmann-like_a/b/a_fold"/>
</dbReference>
<dbReference type="GO" id="GO:0005737">
    <property type="term" value="C:cytoplasm"/>
    <property type="evidence" value="ECO:0007669"/>
    <property type="project" value="UniProtKB-SubCell"/>
</dbReference>
<comment type="similarity">
    <text evidence="1 2">Belongs to the universal stress protein A family.</text>
</comment>
<evidence type="ECO:0000259" key="3">
    <source>
        <dbReference type="Pfam" id="PF00582"/>
    </source>
</evidence>
<dbReference type="RefSeq" id="WP_068671811.1">
    <property type="nucleotide sequence ID" value="NZ_LWLG01000024.1"/>
</dbReference>
<comment type="subcellular location">
    <subcellularLocation>
        <location evidence="2">Cytoplasm</location>
    </subcellularLocation>
</comment>
<accession>A0A179D1A3</accession>
<proteinExistence type="inferred from homology"/>
<dbReference type="InterPro" id="IPR006016">
    <property type="entry name" value="UspA"/>
</dbReference>
<evidence type="ECO:0000256" key="2">
    <source>
        <dbReference type="PIRNR" id="PIRNR006276"/>
    </source>
</evidence>
<dbReference type="OrthoDB" id="9788959at2"/>
<protein>
    <recommendedName>
        <fullName evidence="2">Universal stress protein</fullName>
    </recommendedName>
</protein>
<dbReference type="PANTHER" id="PTHR46268">
    <property type="entry name" value="STRESS RESPONSE PROTEIN NHAX"/>
    <property type="match status" value="1"/>
</dbReference>
<keyword evidence="2" id="KW-0963">Cytoplasm</keyword>
<dbReference type="PANTHER" id="PTHR46268:SF22">
    <property type="entry name" value="SENSOR PROTEIN KDPD-RELATED"/>
    <property type="match status" value="1"/>
</dbReference>
<evidence type="ECO:0000313" key="5">
    <source>
        <dbReference type="Proteomes" id="UP000078390"/>
    </source>
</evidence>
<dbReference type="AlphaFoldDB" id="A0A179D1A3"/>
<dbReference type="InterPro" id="IPR006015">
    <property type="entry name" value="Universal_stress_UspA"/>
</dbReference>
<reference evidence="4 5" key="1">
    <citation type="submission" date="2016-04" db="EMBL/GenBank/DDBJ databases">
        <title>Genome analysis of Thermosulfurimonas dismutans, the first thermophilic sulfur-disproportionating bacterium of the phylum Thermodesulfobacteria.</title>
        <authorList>
            <person name="Mardanov A.V."/>
            <person name="Beletsky A.V."/>
            <person name="Kadnikov V.V."/>
            <person name="Slobodkin A.I."/>
            <person name="Ravin N.V."/>
        </authorList>
    </citation>
    <scope>NUCLEOTIDE SEQUENCE [LARGE SCALE GENOMIC DNA]</scope>
    <source>
        <strain evidence="4 5">S95</strain>
    </source>
</reference>
<dbReference type="Pfam" id="PF00582">
    <property type="entry name" value="Usp"/>
    <property type="match status" value="1"/>
</dbReference>
<keyword evidence="5" id="KW-1185">Reference proteome</keyword>
<gene>
    <name evidence="4" type="ORF">TDIS_2084</name>
</gene>
<dbReference type="CDD" id="cd00293">
    <property type="entry name" value="USP-like"/>
    <property type="match status" value="1"/>
</dbReference>